<evidence type="ECO:0000313" key="1">
    <source>
        <dbReference type="EMBL" id="MDM8266516.1"/>
    </source>
</evidence>
<comment type="caution">
    <text evidence="1">The sequence shown here is derived from an EMBL/GenBank/DDBJ whole genome shotgun (WGS) entry which is preliminary data.</text>
</comment>
<protein>
    <recommendedName>
        <fullName evidence="3">DUF4288 domain-containing protein</fullName>
    </recommendedName>
</protein>
<reference evidence="2" key="1">
    <citation type="submission" date="2023-06" db="EMBL/GenBank/DDBJ databases">
        <title>Identification and characterization of horizontal gene transfer across gut microbiota members of farm animals based on homology search.</title>
        <authorList>
            <person name="Zeman M."/>
            <person name="Kubasova T."/>
            <person name="Jahodarova E."/>
            <person name="Nykrynova M."/>
            <person name="Rychlik I."/>
        </authorList>
    </citation>
    <scope>NUCLEOTIDE SEQUENCE [LARGE SCALE GENOMIC DNA]</scope>
    <source>
        <strain evidence="2">161_Gplus</strain>
    </source>
</reference>
<name>A0ABT7UXT0_9LACO</name>
<organism evidence="1 2">
    <name type="scientific">Limosilactobacillus pontis</name>
    <dbReference type="NCBI Taxonomy" id="35787"/>
    <lineage>
        <taxon>Bacteria</taxon>
        <taxon>Bacillati</taxon>
        <taxon>Bacillota</taxon>
        <taxon>Bacilli</taxon>
        <taxon>Lactobacillales</taxon>
        <taxon>Lactobacillaceae</taxon>
        <taxon>Limosilactobacillus</taxon>
    </lineage>
</organism>
<dbReference type="EMBL" id="JAUDDW010000014">
    <property type="protein sequence ID" value="MDM8266516.1"/>
    <property type="molecule type" value="Genomic_DNA"/>
</dbReference>
<evidence type="ECO:0008006" key="3">
    <source>
        <dbReference type="Google" id="ProtNLM"/>
    </source>
</evidence>
<sequence length="125" mass="14808">MYFDEERNEVRTEDCDFRSLTPIDRLVLNSERVKAIEMVIDHYKEENKKLTADTHCQIYGRDSVYIAEYTTHDDYGSLRQQDVFANEEDAWVFVLEQRDVEGATDISVKRRPVYYDKDRTVNVTA</sequence>
<keyword evidence="2" id="KW-1185">Reference proteome</keyword>
<dbReference type="Proteomes" id="UP001529343">
    <property type="component" value="Unassembled WGS sequence"/>
</dbReference>
<gene>
    <name evidence="1" type="ORF">QUW44_04990</name>
</gene>
<evidence type="ECO:0000313" key="2">
    <source>
        <dbReference type="Proteomes" id="UP001529343"/>
    </source>
</evidence>
<proteinExistence type="predicted"/>
<dbReference type="RefSeq" id="WP_289586125.1">
    <property type="nucleotide sequence ID" value="NZ_JAUDDW010000014.1"/>
</dbReference>
<accession>A0ABT7UXT0</accession>